<name>A0AA40BDW2_9PEZI</name>
<feature type="region of interest" description="Disordered" evidence="1">
    <location>
        <begin position="1"/>
        <end position="76"/>
    </location>
</feature>
<reference evidence="2" key="1">
    <citation type="submission" date="2023-06" db="EMBL/GenBank/DDBJ databases">
        <title>Genome-scale phylogeny and comparative genomics of the fungal order Sordariales.</title>
        <authorList>
            <consortium name="Lawrence Berkeley National Laboratory"/>
            <person name="Hensen N."/>
            <person name="Bonometti L."/>
            <person name="Westerberg I."/>
            <person name="Brannstrom I.O."/>
            <person name="Guillou S."/>
            <person name="Cros-Aarteil S."/>
            <person name="Calhoun S."/>
            <person name="Haridas S."/>
            <person name="Kuo A."/>
            <person name="Mondo S."/>
            <person name="Pangilinan J."/>
            <person name="Riley R."/>
            <person name="Labutti K."/>
            <person name="Andreopoulos B."/>
            <person name="Lipzen A."/>
            <person name="Chen C."/>
            <person name="Yanf M."/>
            <person name="Daum C."/>
            <person name="Ng V."/>
            <person name="Clum A."/>
            <person name="Steindorff A."/>
            <person name="Ohm R."/>
            <person name="Martin F."/>
            <person name="Silar P."/>
            <person name="Natvig D."/>
            <person name="Lalanne C."/>
            <person name="Gautier V."/>
            <person name="Ament-Velasquez S.L."/>
            <person name="Kruys A."/>
            <person name="Hutchinson M.I."/>
            <person name="Powell A.J."/>
            <person name="Barry K."/>
            <person name="Miller A.N."/>
            <person name="Grigoriev I.V."/>
            <person name="Debuchy R."/>
            <person name="Gladieux P."/>
            <person name="Thoren M.H."/>
            <person name="Johannesson H."/>
        </authorList>
    </citation>
    <scope>NUCLEOTIDE SEQUENCE</scope>
    <source>
        <strain evidence="2">SMH4607-1</strain>
    </source>
</reference>
<feature type="region of interest" description="Disordered" evidence="1">
    <location>
        <begin position="183"/>
        <end position="224"/>
    </location>
</feature>
<sequence>MQRNANLMPSPPSESCATPTCHPARLPQHTSPPPAHPQHTSPPPAHPQHTSTPAHQHTSTHPAQPTPRSCPARQPPALGAAWDLPCPAVGSCPLPKLELLAGAVGKEGRSEMEGRGRGQTVFQEGSPGLDPGMRHAYVRGAHAPHHTCTSTVQLNSDCRDRCPATATATASPCPPLWSPLIPSRPTCELPPPRQRGPERQKAKREAKPTELARRLGCPTLQISH</sequence>
<dbReference type="AlphaFoldDB" id="A0AA40BDW2"/>
<feature type="compositionally biased region" description="Pro residues" evidence="1">
    <location>
        <begin position="30"/>
        <end position="46"/>
    </location>
</feature>
<feature type="compositionally biased region" description="Polar residues" evidence="1">
    <location>
        <begin position="56"/>
        <end position="67"/>
    </location>
</feature>
<evidence type="ECO:0000313" key="3">
    <source>
        <dbReference type="Proteomes" id="UP001172102"/>
    </source>
</evidence>
<dbReference type="EMBL" id="JAUKUA010000001">
    <property type="protein sequence ID" value="KAK0732083.1"/>
    <property type="molecule type" value="Genomic_DNA"/>
</dbReference>
<protein>
    <submittedName>
        <fullName evidence="2">Uncharacterized protein</fullName>
    </submittedName>
</protein>
<feature type="region of interest" description="Disordered" evidence="1">
    <location>
        <begin position="108"/>
        <end position="129"/>
    </location>
</feature>
<feature type="compositionally biased region" description="Basic and acidic residues" evidence="1">
    <location>
        <begin position="195"/>
        <end position="213"/>
    </location>
</feature>
<feature type="compositionally biased region" description="Polar residues" evidence="1">
    <location>
        <begin position="1"/>
        <end position="18"/>
    </location>
</feature>
<gene>
    <name evidence="2" type="ORF">B0H67DRAFT_93870</name>
</gene>
<keyword evidence="3" id="KW-1185">Reference proteome</keyword>
<accession>A0AA40BDW2</accession>
<evidence type="ECO:0000313" key="2">
    <source>
        <dbReference type="EMBL" id="KAK0732083.1"/>
    </source>
</evidence>
<dbReference type="Proteomes" id="UP001172102">
    <property type="component" value="Unassembled WGS sequence"/>
</dbReference>
<evidence type="ECO:0000256" key="1">
    <source>
        <dbReference type="SAM" id="MobiDB-lite"/>
    </source>
</evidence>
<comment type="caution">
    <text evidence="2">The sequence shown here is derived from an EMBL/GenBank/DDBJ whole genome shotgun (WGS) entry which is preliminary data.</text>
</comment>
<organism evidence="2 3">
    <name type="scientific">Lasiosphaeris hirsuta</name>
    <dbReference type="NCBI Taxonomy" id="260670"/>
    <lineage>
        <taxon>Eukaryota</taxon>
        <taxon>Fungi</taxon>
        <taxon>Dikarya</taxon>
        <taxon>Ascomycota</taxon>
        <taxon>Pezizomycotina</taxon>
        <taxon>Sordariomycetes</taxon>
        <taxon>Sordariomycetidae</taxon>
        <taxon>Sordariales</taxon>
        <taxon>Lasiosphaeriaceae</taxon>
        <taxon>Lasiosphaeris</taxon>
    </lineage>
</organism>
<proteinExistence type="predicted"/>